<dbReference type="AlphaFoldDB" id="B7VI29"/>
<accession>B7VI29</accession>
<dbReference type="KEGG" id="vsp:VS_2235"/>
<dbReference type="Proteomes" id="UP000009100">
    <property type="component" value="Chromosome 1"/>
</dbReference>
<evidence type="ECO:0000313" key="2">
    <source>
        <dbReference type="Proteomes" id="UP000009100"/>
    </source>
</evidence>
<dbReference type="EMBL" id="FM954972">
    <property type="protein sequence ID" value="CAV19399.1"/>
    <property type="molecule type" value="Genomic_DNA"/>
</dbReference>
<name>B7VI29_VIBA3</name>
<organism evidence="1 2">
    <name type="scientific">Vibrio atlanticus (strain LGP32)</name>
    <name type="common">Vibrio splendidus (strain Mel32)</name>
    <dbReference type="NCBI Taxonomy" id="575788"/>
    <lineage>
        <taxon>Bacteria</taxon>
        <taxon>Pseudomonadati</taxon>
        <taxon>Pseudomonadota</taxon>
        <taxon>Gammaproteobacteria</taxon>
        <taxon>Vibrionales</taxon>
        <taxon>Vibrionaceae</taxon>
        <taxon>Vibrio</taxon>
    </lineage>
</organism>
<gene>
    <name evidence="1" type="ordered locus">VS_2235</name>
</gene>
<dbReference type="eggNOG" id="ENOG50326CP">
    <property type="taxonomic scope" value="Bacteria"/>
</dbReference>
<protein>
    <submittedName>
        <fullName evidence="1">Uncharacterized protein</fullName>
    </submittedName>
</protein>
<sequence length="80" mass="9169">MLGLFYASTRYEIRDTRYEIRDTRYEIRDITIVGEFKKVCGLKQKEEKKYRGIAGGTIPRVPMTPSLAAGVIWLATSPLE</sequence>
<reference evidence="1 2" key="1">
    <citation type="submission" date="2009-02" db="EMBL/GenBank/DDBJ databases">
        <title>Vibrio splendidus str. LGP32 complete genome.</title>
        <authorList>
            <person name="Mazel D."/>
            <person name="Le Roux F."/>
        </authorList>
    </citation>
    <scope>NUCLEOTIDE SEQUENCE [LARGE SCALE GENOMIC DNA]</scope>
    <source>
        <strain evidence="1 2">LGP32</strain>
    </source>
</reference>
<proteinExistence type="predicted"/>
<evidence type="ECO:0000313" key="1">
    <source>
        <dbReference type="EMBL" id="CAV19399.1"/>
    </source>
</evidence>
<dbReference type="HOGENOM" id="CLU_2588824_0_0_6"/>